<organism evidence="5 6">
    <name type="scientific">Zea mays</name>
    <name type="common">Maize</name>
    <dbReference type="NCBI Taxonomy" id="4577"/>
    <lineage>
        <taxon>Eukaryota</taxon>
        <taxon>Viridiplantae</taxon>
        <taxon>Streptophyta</taxon>
        <taxon>Embryophyta</taxon>
        <taxon>Tracheophyta</taxon>
        <taxon>Spermatophyta</taxon>
        <taxon>Magnoliopsida</taxon>
        <taxon>Liliopsida</taxon>
        <taxon>Poales</taxon>
        <taxon>Poaceae</taxon>
        <taxon>PACMAD clade</taxon>
        <taxon>Panicoideae</taxon>
        <taxon>Andropogonodae</taxon>
        <taxon>Andropogoneae</taxon>
        <taxon>Tripsacinae</taxon>
        <taxon>Zea</taxon>
    </lineage>
</organism>
<feature type="repeat" description="PPR" evidence="3">
    <location>
        <begin position="269"/>
        <end position="303"/>
    </location>
</feature>
<feature type="repeat" description="PPR" evidence="3">
    <location>
        <begin position="137"/>
        <end position="167"/>
    </location>
</feature>
<keyword evidence="2" id="KW-0809">Transit peptide</keyword>
<dbReference type="InterPro" id="IPR046848">
    <property type="entry name" value="E_motif"/>
</dbReference>
<keyword evidence="1" id="KW-0677">Repeat</keyword>
<dbReference type="InterPro" id="IPR011990">
    <property type="entry name" value="TPR-like_helical_dom_sf"/>
</dbReference>
<reference evidence="6" key="1">
    <citation type="journal article" date="2009" name="Science">
        <title>The B73 maize genome: complexity, diversity, and dynamics.</title>
        <authorList>
            <person name="Schnable P.S."/>
            <person name="Ware D."/>
            <person name="Fulton R.S."/>
            <person name="Stein J.C."/>
            <person name="Wei F."/>
            <person name="Pasternak S."/>
            <person name="Liang C."/>
            <person name="Zhang J."/>
            <person name="Fulton L."/>
            <person name="Graves T.A."/>
            <person name="Minx P."/>
            <person name="Reily A.D."/>
            <person name="Courtney L."/>
            <person name="Kruchowski S.S."/>
            <person name="Tomlinson C."/>
            <person name="Strong C."/>
            <person name="Delehaunty K."/>
            <person name="Fronick C."/>
            <person name="Courtney B."/>
            <person name="Rock S.M."/>
            <person name="Belter E."/>
            <person name="Du F."/>
            <person name="Kim K."/>
            <person name="Abbott R.M."/>
            <person name="Cotton M."/>
            <person name="Levy A."/>
            <person name="Marchetto P."/>
            <person name="Ochoa K."/>
            <person name="Jackson S.M."/>
            <person name="Gillam B."/>
            <person name="Chen W."/>
            <person name="Yan L."/>
            <person name="Higginbotham J."/>
            <person name="Cardenas M."/>
            <person name="Waligorski J."/>
            <person name="Applebaum E."/>
            <person name="Phelps L."/>
            <person name="Falcone J."/>
            <person name="Kanchi K."/>
            <person name="Thane T."/>
            <person name="Scimone A."/>
            <person name="Thane N."/>
            <person name="Henke J."/>
            <person name="Wang T."/>
            <person name="Ruppert J."/>
            <person name="Shah N."/>
            <person name="Rotter K."/>
            <person name="Hodges J."/>
            <person name="Ingenthron E."/>
            <person name="Cordes M."/>
            <person name="Kohlberg S."/>
            <person name="Sgro J."/>
            <person name="Delgado B."/>
            <person name="Mead K."/>
            <person name="Chinwalla A."/>
            <person name="Leonard S."/>
            <person name="Crouse K."/>
            <person name="Collura K."/>
            <person name="Kudrna D."/>
            <person name="Currie J."/>
            <person name="He R."/>
            <person name="Angelova A."/>
            <person name="Rajasekar S."/>
            <person name="Mueller T."/>
            <person name="Lomeli R."/>
            <person name="Scara G."/>
            <person name="Ko A."/>
            <person name="Delaney K."/>
            <person name="Wissotski M."/>
            <person name="Lopez G."/>
            <person name="Campos D."/>
            <person name="Braidotti M."/>
            <person name="Ashley E."/>
            <person name="Golser W."/>
            <person name="Kim H."/>
            <person name="Lee S."/>
            <person name="Lin J."/>
            <person name="Dujmic Z."/>
            <person name="Kim W."/>
            <person name="Talag J."/>
            <person name="Zuccolo A."/>
            <person name="Fan C."/>
            <person name="Sebastian A."/>
            <person name="Kramer M."/>
            <person name="Spiegel L."/>
            <person name="Nascimento L."/>
            <person name="Zutavern T."/>
            <person name="Miller B."/>
            <person name="Ambroise C."/>
            <person name="Muller S."/>
            <person name="Spooner W."/>
            <person name="Narechania A."/>
            <person name="Ren L."/>
            <person name="Wei S."/>
            <person name="Kumari S."/>
            <person name="Faga B."/>
            <person name="Levy M.J."/>
            <person name="McMahan L."/>
            <person name="Van Buren P."/>
            <person name="Vaughn M.W."/>
            <person name="Ying K."/>
            <person name="Yeh C.-T."/>
            <person name="Emrich S.J."/>
            <person name="Jia Y."/>
            <person name="Kalyanaraman A."/>
            <person name="Hsia A.-P."/>
            <person name="Barbazuk W.B."/>
            <person name="Baucom R.S."/>
            <person name="Brutnell T.P."/>
            <person name="Carpita N.C."/>
            <person name="Chaparro C."/>
            <person name="Chia J.-M."/>
            <person name="Deragon J.-M."/>
            <person name="Estill J.C."/>
            <person name="Fu Y."/>
            <person name="Jeddeloh J.A."/>
            <person name="Han Y."/>
            <person name="Lee H."/>
            <person name="Li P."/>
            <person name="Lisch D.R."/>
            <person name="Liu S."/>
            <person name="Liu Z."/>
            <person name="Nagel D.H."/>
            <person name="McCann M.C."/>
            <person name="SanMiguel P."/>
            <person name="Myers A.M."/>
            <person name="Nettleton D."/>
            <person name="Nguyen J."/>
            <person name="Penning B.W."/>
            <person name="Ponnala L."/>
            <person name="Schneider K.L."/>
            <person name="Schwartz D.C."/>
            <person name="Sharma A."/>
            <person name="Soderlund C."/>
            <person name="Springer N.M."/>
            <person name="Sun Q."/>
            <person name="Wang H."/>
            <person name="Waterman M."/>
            <person name="Westerman R."/>
            <person name="Wolfgruber T.K."/>
            <person name="Yang L."/>
            <person name="Yu Y."/>
            <person name="Zhang L."/>
            <person name="Zhou S."/>
            <person name="Zhu Q."/>
            <person name="Bennetzen J.L."/>
            <person name="Dawe R.K."/>
            <person name="Jiang J."/>
            <person name="Jiang N."/>
            <person name="Presting G.G."/>
            <person name="Wessler S.R."/>
            <person name="Aluru S."/>
            <person name="Martienssen R.A."/>
            <person name="Clifton S.W."/>
            <person name="McCombie W.R."/>
            <person name="Wing R.A."/>
            <person name="Wilson R.K."/>
        </authorList>
    </citation>
    <scope>NUCLEOTIDE SEQUENCE [LARGE SCALE GENOMIC DNA]</scope>
    <source>
        <strain evidence="6">cv. B73</strain>
    </source>
</reference>
<dbReference type="NCBIfam" id="TIGR00756">
    <property type="entry name" value="PPR"/>
    <property type="match status" value="3"/>
</dbReference>
<feature type="repeat" description="PPR" evidence="3">
    <location>
        <begin position="238"/>
        <end position="268"/>
    </location>
</feature>
<dbReference type="InterPro" id="IPR002885">
    <property type="entry name" value="PPR_rpt"/>
</dbReference>
<evidence type="ECO:0000256" key="4">
    <source>
        <dbReference type="SAM" id="MobiDB-lite"/>
    </source>
</evidence>
<name>A0A804NXE2_MAIZE</name>
<protein>
    <recommendedName>
        <fullName evidence="7">Pentatricopeptide repeat-containing protein</fullName>
    </recommendedName>
</protein>
<reference evidence="5" key="2">
    <citation type="submission" date="2019-07" db="EMBL/GenBank/DDBJ databases">
        <authorList>
            <person name="Seetharam A."/>
            <person name="Woodhouse M."/>
            <person name="Cannon E."/>
        </authorList>
    </citation>
    <scope>NUCLEOTIDE SEQUENCE [LARGE SCALE GENOMIC DNA]</scope>
    <source>
        <strain evidence="5">cv. B73</strain>
    </source>
</reference>
<dbReference type="FunCoup" id="A0A804NXE2">
    <property type="interactions" value="385"/>
</dbReference>
<dbReference type="PROSITE" id="PS51375">
    <property type="entry name" value="PPR"/>
    <property type="match status" value="4"/>
</dbReference>
<evidence type="ECO:0000256" key="3">
    <source>
        <dbReference type="PROSITE-ProRule" id="PRU00708"/>
    </source>
</evidence>
<dbReference type="Pfam" id="PF13041">
    <property type="entry name" value="PPR_2"/>
    <property type="match status" value="2"/>
</dbReference>
<feature type="region of interest" description="Disordered" evidence="4">
    <location>
        <begin position="1"/>
        <end position="29"/>
    </location>
</feature>
<dbReference type="PANTHER" id="PTHR47926:SF510">
    <property type="entry name" value="PENTATRICOPEPTIDE REPEAT-CONTAINING PROTEIN"/>
    <property type="match status" value="1"/>
</dbReference>
<dbReference type="GO" id="GO:0003723">
    <property type="term" value="F:RNA binding"/>
    <property type="evidence" value="ECO:0007669"/>
    <property type="project" value="InterPro"/>
</dbReference>
<sequence>MAAAAPPSLAHPAPPRSTKEFQRAPRHAPRDVVSWTSTISRAARQGDLHAAAASLCAMVSSPAAPAPNDVTLLTVLSACADSPSSPLASPLALTLHARALKLFPSHLLLSTCLARFYLASRLPHLALQLFDSMPVRSVVTYNTMISGLMRNGLVDAAFEVFDGMPGPDKVSWTALIDGFVKNGRHDEAIDCFRAMLLDGVETDYITLVAVVSACAEVGALGLGMWVHRLVLRQRLERNVRVANSLIDMYARCGQVNLAAQVFRSIRKRTVVSWNSMIVGFAANGRCTDAIELFEEMRRQGFKPDAVTLTGVLTACSHAGLTEHGLRYYDLMTTEYGVAARMEHYGCVVDLLGRAGRLDEAMHVVETMPMRPNEVVLGALLAGCRTHGNLDMAEQMMQHLFELDPQGDANYVLLSNIYAAVGKWDGAGKVRSLMKARGVKKRPGHSTVEIDGDVHEFVSGDQSHPLAGEIGQMLGLLWHEMTRRYQGGTVTYPFHIRIRHFACQHLQNCAAKTPYVRWRSMWLSLSNLTKIC</sequence>
<dbReference type="Gramene" id="Zm00001eb193500_T001">
    <property type="protein sequence ID" value="Zm00001eb193500_P001"/>
    <property type="gene ID" value="Zm00001eb193500"/>
</dbReference>
<evidence type="ECO:0000256" key="1">
    <source>
        <dbReference type="ARBA" id="ARBA00022737"/>
    </source>
</evidence>
<evidence type="ECO:0000313" key="6">
    <source>
        <dbReference type="Proteomes" id="UP000007305"/>
    </source>
</evidence>
<keyword evidence="6" id="KW-1185">Reference proteome</keyword>
<dbReference type="GO" id="GO:0009507">
    <property type="term" value="C:chloroplast"/>
    <property type="evidence" value="ECO:0007669"/>
    <property type="project" value="EnsemblPlants"/>
</dbReference>
<accession>A0A804NXE2</accession>
<dbReference type="Pfam" id="PF20431">
    <property type="entry name" value="E_motif"/>
    <property type="match status" value="1"/>
</dbReference>
<dbReference type="InterPro" id="IPR046960">
    <property type="entry name" value="PPR_At4g14850-like_plant"/>
</dbReference>
<evidence type="ECO:0000313" key="5">
    <source>
        <dbReference type="EnsemblPlants" id="Zm00001eb193500_P001"/>
    </source>
</evidence>
<dbReference type="InParanoid" id="A0A804NXE2"/>
<dbReference type="AlphaFoldDB" id="A0A804NXE2"/>
<dbReference type="Pfam" id="PF01535">
    <property type="entry name" value="PPR"/>
    <property type="match status" value="2"/>
</dbReference>
<gene>
    <name evidence="5" type="primary">LOC103654223</name>
</gene>
<reference evidence="5" key="3">
    <citation type="submission" date="2021-05" db="UniProtKB">
        <authorList>
            <consortium name="EnsemblPlants"/>
        </authorList>
    </citation>
    <scope>IDENTIFICATION</scope>
    <source>
        <strain evidence="5">cv. B73</strain>
    </source>
</reference>
<dbReference type="Pfam" id="PF12854">
    <property type="entry name" value="PPR_1"/>
    <property type="match status" value="1"/>
</dbReference>
<dbReference type="FunFam" id="1.25.40.10:FF:000144">
    <property type="entry name" value="Pentatricopeptide repeat-containing protein, mitochondrial"/>
    <property type="match status" value="1"/>
</dbReference>
<dbReference type="PANTHER" id="PTHR47926">
    <property type="entry name" value="PENTATRICOPEPTIDE REPEAT-CONTAINING PROTEIN"/>
    <property type="match status" value="1"/>
</dbReference>
<dbReference type="EnsemblPlants" id="Zm00001eb193500_T001">
    <property type="protein sequence ID" value="Zm00001eb193500_P001"/>
    <property type="gene ID" value="Zm00001eb193500"/>
</dbReference>
<evidence type="ECO:0008006" key="7">
    <source>
        <dbReference type="Google" id="ProtNLM"/>
    </source>
</evidence>
<dbReference type="FunFam" id="1.25.40.10:FF:000280">
    <property type="entry name" value="Pentatricopeptide repeat-containing protein"/>
    <property type="match status" value="1"/>
</dbReference>
<dbReference type="GO" id="GO:0009451">
    <property type="term" value="P:RNA modification"/>
    <property type="evidence" value="ECO:0007669"/>
    <property type="project" value="EnsemblPlants"/>
</dbReference>
<dbReference type="FunFam" id="1.25.40.10:FF:001390">
    <property type="entry name" value="Pentatricopeptide repeat-containing protein"/>
    <property type="match status" value="1"/>
</dbReference>
<feature type="compositionally biased region" description="Low complexity" evidence="4">
    <location>
        <begin position="1"/>
        <end position="11"/>
    </location>
</feature>
<dbReference type="Proteomes" id="UP000007305">
    <property type="component" value="Chromosome 4"/>
</dbReference>
<dbReference type="Gene3D" id="1.25.40.10">
    <property type="entry name" value="Tetratricopeptide repeat domain"/>
    <property type="match status" value="3"/>
</dbReference>
<feature type="repeat" description="PPR" evidence="3">
    <location>
        <begin position="168"/>
        <end position="202"/>
    </location>
</feature>
<dbReference type="SUPFAM" id="SSF48452">
    <property type="entry name" value="TPR-like"/>
    <property type="match status" value="1"/>
</dbReference>
<proteinExistence type="predicted"/>
<evidence type="ECO:0000256" key="2">
    <source>
        <dbReference type="ARBA" id="ARBA00022946"/>
    </source>
</evidence>